<feature type="compositionally biased region" description="Basic and acidic residues" evidence="1">
    <location>
        <begin position="25"/>
        <end position="37"/>
    </location>
</feature>
<feature type="region of interest" description="Disordered" evidence="1">
    <location>
        <begin position="1"/>
        <end position="39"/>
    </location>
</feature>
<proteinExistence type="predicted"/>
<evidence type="ECO:0000313" key="2">
    <source>
        <dbReference type="EMBL" id="XCD05044.1"/>
    </source>
</evidence>
<organism evidence="2">
    <name type="scientific">Dulem virus 36</name>
    <dbReference type="NCBI Taxonomy" id="3145754"/>
    <lineage>
        <taxon>Viruses</taxon>
        <taxon>Duplodnaviria</taxon>
        <taxon>Heunggongvirae</taxon>
        <taxon>Uroviricota</taxon>
        <taxon>Caudoviricetes</taxon>
    </lineage>
</organism>
<feature type="region of interest" description="Disordered" evidence="1">
    <location>
        <begin position="156"/>
        <end position="177"/>
    </location>
</feature>
<sequence>MGKKGIRPANYETCIAPNRHPHPPFTEEERKKGPEAMKRKKREKMFLQMCMRDLLDKKVINANQREALKNMGFDTEDLTNQTLLMVALFRKGITGDVQAIGKIIDMMDKLDLYKETKTLTQAGVTINLVQHGDTYKPSPQEQLRIMQVENGEFDDTDINKEWDTDADDNWGNEIYNP</sequence>
<dbReference type="EMBL" id="PP511521">
    <property type="protein sequence ID" value="XCD05044.1"/>
    <property type="molecule type" value="Genomic_DNA"/>
</dbReference>
<protein>
    <submittedName>
        <fullName evidence="2">Uncharacterized protein</fullName>
    </submittedName>
</protein>
<evidence type="ECO:0000256" key="1">
    <source>
        <dbReference type="SAM" id="MobiDB-lite"/>
    </source>
</evidence>
<accession>A0AAU8B0E1</accession>
<name>A0AAU8B0E1_9CAUD</name>
<reference evidence="2" key="1">
    <citation type="submission" date="2024-03" db="EMBL/GenBank/DDBJ databases">
        <title>Diverse circular DNA viruses in blood, oral, and fecal samples of captive lemurs.</title>
        <authorList>
            <person name="Paietta E.N."/>
            <person name="Kraberger S."/>
            <person name="Lund M.C."/>
            <person name="Custer J.M."/>
            <person name="Vargas K.M."/>
            <person name="Ehmke E.E."/>
            <person name="Yoder A.D."/>
            <person name="Varsani A."/>
        </authorList>
    </citation>
    <scope>NUCLEOTIDE SEQUENCE</scope>
    <source>
        <strain evidence="2">Duke_24FS_3</strain>
    </source>
</reference>